<evidence type="ECO:0008006" key="3">
    <source>
        <dbReference type="Google" id="ProtNLM"/>
    </source>
</evidence>
<keyword evidence="2" id="KW-1185">Reference proteome</keyword>
<dbReference type="SUPFAM" id="SSF52402">
    <property type="entry name" value="Adenine nucleotide alpha hydrolases-like"/>
    <property type="match status" value="1"/>
</dbReference>
<dbReference type="PANTHER" id="PTHR43686">
    <property type="entry name" value="SULFURTRANSFERASE-RELATED"/>
    <property type="match status" value="1"/>
</dbReference>
<dbReference type="EMBL" id="PDUG01000097">
    <property type="protein sequence ID" value="PIC11411.1"/>
    <property type="molecule type" value="Genomic_DNA"/>
</dbReference>
<dbReference type="InterPro" id="IPR014729">
    <property type="entry name" value="Rossmann-like_a/b/a_fold"/>
</dbReference>
<name>A0A2G5S943_9PELO</name>
<dbReference type="Gene3D" id="3.40.50.620">
    <property type="entry name" value="HUPs"/>
    <property type="match status" value="1"/>
</dbReference>
<proteinExistence type="predicted"/>
<comment type="caution">
    <text evidence="1">The sequence shown here is derived from an EMBL/GenBank/DDBJ whole genome shotgun (WGS) entry which is preliminary data.</text>
</comment>
<evidence type="ECO:0000313" key="2">
    <source>
        <dbReference type="Proteomes" id="UP000230233"/>
    </source>
</evidence>
<dbReference type="PANTHER" id="PTHR43686:SF1">
    <property type="entry name" value="AMINOTRAN_5 DOMAIN-CONTAINING PROTEIN"/>
    <property type="match status" value="1"/>
</dbReference>
<protein>
    <recommendedName>
        <fullName evidence="3">tRNA(Ile)-lysidine/2-thiocytidine synthase N-terminal domain-containing protein</fullName>
    </recommendedName>
</protein>
<reference evidence="2" key="1">
    <citation type="submission" date="2017-10" db="EMBL/GenBank/DDBJ databases">
        <title>Rapid genome shrinkage in a self-fertile nematode reveals novel sperm competition proteins.</title>
        <authorList>
            <person name="Yin D."/>
            <person name="Schwarz E.M."/>
            <person name="Thomas C.G."/>
            <person name="Felde R.L."/>
            <person name="Korf I.F."/>
            <person name="Cutter A.D."/>
            <person name="Schartner C.M."/>
            <person name="Ralston E.J."/>
            <person name="Meyer B.J."/>
            <person name="Haag E.S."/>
        </authorList>
    </citation>
    <scope>NUCLEOTIDE SEQUENCE [LARGE SCALE GENOMIC DNA]</scope>
    <source>
        <strain evidence="2">JU1422</strain>
    </source>
</reference>
<accession>A0A2G5S943</accession>
<dbReference type="Proteomes" id="UP000230233">
    <property type="component" value="Unassembled WGS sequence"/>
</dbReference>
<dbReference type="OrthoDB" id="420046at2759"/>
<gene>
    <name evidence="1" type="ORF">B9Z55_029104</name>
</gene>
<evidence type="ECO:0000313" key="1">
    <source>
        <dbReference type="EMBL" id="PIC11411.1"/>
    </source>
</evidence>
<dbReference type="AlphaFoldDB" id="A0A2G5S943"/>
<organism evidence="1 2">
    <name type="scientific">Caenorhabditis nigoni</name>
    <dbReference type="NCBI Taxonomy" id="1611254"/>
    <lineage>
        <taxon>Eukaryota</taxon>
        <taxon>Metazoa</taxon>
        <taxon>Ecdysozoa</taxon>
        <taxon>Nematoda</taxon>
        <taxon>Chromadorea</taxon>
        <taxon>Rhabditida</taxon>
        <taxon>Rhabditina</taxon>
        <taxon>Rhabditomorpha</taxon>
        <taxon>Rhabditoidea</taxon>
        <taxon>Rhabditidae</taxon>
        <taxon>Peloderinae</taxon>
        <taxon>Caenorhabditis</taxon>
    </lineage>
</organism>
<sequence length="119" mass="13195">MPKKSQLAKLSVMTGCLLKCDDQSTKAGATENVGVDESEAEEVKQMEDWNKKMADSSTRDVQKVTDVIHQLKMIRNGDKVLVCLSGGKDSLSLLHILRHYQQRCNKARSTSFQLGAITV</sequence>